<evidence type="ECO:0000256" key="4">
    <source>
        <dbReference type="ARBA" id="ARBA00022989"/>
    </source>
</evidence>
<evidence type="ECO:0000313" key="8">
    <source>
        <dbReference type="EMBL" id="MBO0448427.1"/>
    </source>
</evidence>
<dbReference type="Proteomes" id="UP000664256">
    <property type="component" value="Unassembled WGS sequence"/>
</dbReference>
<feature type="transmembrane region" description="Helical" evidence="6">
    <location>
        <begin position="370"/>
        <end position="390"/>
    </location>
</feature>
<comment type="subcellular location">
    <subcellularLocation>
        <location evidence="1">Cell membrane</location>
        <topology evidence="1">Multi-pass membrane protein</topology>
    </subcellularLocation>
</comment>
<feature type="transmembrane region" description="Helical" evidence="6">
    <location>
        <begin position="173"/>
        <end position="193"/>
    </location>
</feature>
<dbReference type="Pfam" id="PF09924">
    <property type="entry name" value="LPG_synthase_C"/>
    <property type="match status" value="1"/>
</dbReference>
<feature type="transmembrane region" description="Helical" evidence="6">
    <location>
        <begin position="448"/>
        <end position="473"/>
    </location>
</feature>
<proteinExistence type="predicted"/>
<feature type="transmembrane region" description="Helical" evidence="6">
    <location>
        <begin position="397"/>
        <end position="413"/>
    </location>
</feature>
<dbReference type="PANTHER" id="PTHR34697:SF2">
    <property type="entry name" value="PHOSPHATIDYLGLYCEROL LYSYLTRANSFERASE"/>
    <property type="match status" value="1"/>
</dbReference>
<keyword evidence="3 6" id="KW-0812">Transmembrane</keyword>
<protein>
    <submittedName>
        <fullName evidence="8">Bifunctional lysylphosphatidylglycerol flippase/synthetase MprF</fullName>
    </submittedName>
</protein>
<keyword evidence="9" id="KW-1185">Reference proteome</keyword>
<dbReference type="NCBIfam" id="NF033480">
    <property type="entry name" value="bifunc_MprF"/>
    <property type="match status" value="1"/>
</dbReference>
<organism evidence="8 9">
    <name type="scientific">Candidatus Enterococcus myersii</name>
    <dbReference type="NCBI Taxonomy" id="2815322"/>
    <lineage>
        <taxon>Bacteria</taxon>
        <taxon>Bacillati</taxon>
        <taxon>Bacillota</taxon>
        <taxon>Bacilli</taxon>
        <taxon>Lactobacillales</taxon>
        <taxon>Enterococcaceae</taxon>
        <taxon>Enterococcus</taxon>
    </lineage>
</organism>
<feature type="transmembrane region" description="Helical" evidence="6">
    <location>
        <begin position="208"/>
        <end position="232"/>
    </location>
</feature>
<keyword evidence="4 6" id="KW-1133">Transmembrane helix</keyword>
<evidence type="ECO:0000256" key="1">
    <source>
        <dbReference type="ARBA" id="ARBA00004651"/>
    </source>
</evidence>
<name>A0ABS3H5U6_9ENTE</name>
<dbReference type="RefSeq" id="WP_206902633.1">
    <property type="nucleotide sequence ID" value="NZ_JAFLVT010000004.1"/>
</dbReference>
<evidence type="ECO:0000256" key="3">
    <source>
        <dbReference type="ARBA" id="ARBA00022692"/>
    </source>
</evidence>
<feature type="transmembrane region" description="Helical" evidence="6">
    <location>
        <begin position="291"/>
        <end position="307"/>
    </location>
</feature>
<gene>
    <name evidence="8" type="primary">mprF</name>
    <name evidence="8" type="ORF">JZO76_02660</name>
</gene>
<evidence type="ECO:0000256" key="6">
    <source>
        <dbReference type="SAM" id="Phobius"/>
    </source>
</evidence>
<dbReference type="PANTHER" id="PTHR34697">
    <property type="entry name" value="PHOSPHATIDYLGLYCEROL LYSYLTRANSFERASE"/>
    <property type="match status" value="1"/>
</dbReference>
<keyword evidence="2" id="KW-1003">Cell membrane</keyword>
<feature type="transmembrane region" description="Helical" evidence="6">
    <location>
        <begin position="328"/>
        <end position="350"/>
    </location>
</feature>
<dbReference type="InterPro" id="IPR051211">
    <property type="entry name" value="PG_lysyltransferase"/>
</dbReference>
<dbReference type="EMBL" id="JAFLVT010000004">
    <property type="protein sequence ID" value="MBO0448427.1"/>
    <property type="molecule type" value="Genomic_DNA"/>
</dbReference>
<feature type="transmembrane region" description="Helical" evidence="6">
    <location>
        <begin position="142"/>
        <end position="164"/>
    </location>
</feature>
<feature type="transmembrane region" description="Helical" evidence="6">
    <location>
        <begin position="59"/>
        <end position="84"/>
    </location>
</feature>
<feature type="transmembrane region" description="Helical" evidence="6">
    <location>
        <begin position="96"/>
        <end position="122"/>
    </location>
</feature>
<evidence type="ECO:0000256" key="2">
    <source>
        <dbReference type="ARBA" id="ARBA00022475"/>
    </source>
</evidence>
<feature type="transmembrane region" description="Helical" evidence="6">
    <location>
        <begin position="21"/>
        <end position="39"/>
    </location>
</feature>
<feature type="domain" description="Phosphatidylglycerol lysyltransferase C-terminal" evidence="7">
    <location>
        <begin position="534"/>
        <end position="821"/>
    </location>
</feature>
<evidence type="ECO:0000313" key="9">
    <source>
        <dbReference type="Proteomes" id="UP000664256"/>
    </source>
</evidence>
<evidence type="ECO:0000256" key="5">
    <source>
        <dbReference type="ARBA" id="ARBA00023136"/>
    </source>
</evidence>
<feature type="transmembrane region" description="Helical" evidence="6">
    <location>
        <begin position="244"/>
        <end position="271"/>
    </location>
</feature>
<comment type="caution">
    <text evidence="8">The sequence shown here is derived from an EMBL/GenBank/DDBJ whole genome shotgun (WGS) entry which is preliminary data.</text>
</comment>
<dbReference type="InterPro" id="IPR024320">
    <property type="entry name" value="LPG_synthase_C"/>
</dbReference>
<feature type="transmembrane region" description="Helical" evidence="6">
    <location>
        <begin position="493"/>
        <end position="511"/>
    </location>
</feature>
<feature type="transmembrane region" description="Helical" evidence="6">
    <location>
        <begin position="419"/>
        <end position="436"/>
    </location>
</feature>
<reference evidence="8 9" key="1">
    <citation type="submission" date="2021-03" db="EMBL/GenBank/DDBJ databases">
        <title>Enterococcal diversity collection.</title>
        <authorList>
            <person name="Gilmore M.S."/>
            <person name="Schwartzman J."/>
            <person name="Van Tyne D."/>
            <person name="Martin M."/>
            <person name="Earl A.M."/>
            <person name="Manson A.L."/>
            <person name="Straub T."/>
            <person name="Salamzade R."/>
            <person name="Saavedra J."/>
            <person name="Lebreton F."/>
            <person name="Prichula J."/>
            <person name="Schaufler K."/>
            <person name="Gaca A."/>
            <person name="Sgardioli B."/>
            <person name="Wagenaar J."/>
            <person name="Strong T."/>
        </authorList>
    </citation>
    <scope>NUCLEOTIDE SEQUENCE [LARGE SCALE GENOMIC DNA]</scope>
    <source>
        <strain evidence="8 9">MJM12</strain>
    </source>
</reference>
<accession>A0ABS3H5U6</accession>
<sequence>MKEKLKGFVGVIKKHSLLLRLIFFGSILIFVANQVANIAHGMSWAQVAQTMGKQDTSTLILMALMGFIGVLPMLGYDWVTISVLEKSGRAKMPRGSWFIAAWTTNTINNLAGFGGIVGASLRSNFYGKGFDRKKVLATVSKVAFFMFSGLSLWALWLLIDIFLLHNASHFRHYWIWLVGGSLYAPALFTLTYLRRKKLFADLFPNRVIQLAITSFCQWGGALAVFLGIGYLMQLQVSFEQVYPMFLIATLIGMLTMVPGGMGTFDVLMILGMGQVGLSQNQTVVWLLYYRLFYYLIPFLSGLILFISQTGVKFNRFFDNLPRLILQRIAHLIVVVAVYFAGIMMVLLSTVTNLSNLSQIFEFLLPFSFNFLDQTLNLLIGFVLLGLARGLYGKVKKAYVPTLFVLVFGIVNTISRTQSLRLIIVYCLILLAVWLSRKEFYREKFVYSWGAIIFDVALFGTLLIAYAIAGFHSGQWWNTNLMGGQFVLFPSDDVWISGMVGLAVGALTLLSLQQYLSRGPAHLGENFDRSRFEKLLTRYGGTKSSHRLELAGYRYYYYQVNGQDRVVFGYQIKSNRCFVLGNPIGDETLWQTATLSFMKAADKLGYQLAFYKISEKYVVQLHDLGFQFAKIGETGTVYLDHQEDYLQQEVYRKLSVQGYTFKKYETLPAELLPQLAAVSQDWLDGKGEKYFGNGRFDESYILNSPVAVVRNNENQLVGFITEQAISTEWVSYDLLRIKSDAPKELANFLVLGMLDSWEKAGFKKVDLGMAPLAKVGEGPFAFFEERIMNIIYNYGNAIYNFQDNFSGKQKYVTRWEGCYFAYLKGSSFYLASAQLLRLIGRGKNKGPTLVEEVILEE</sequence>
<evidence type="ECO:0000259" key="7">
    <source>
        <dbReference type="Pfam" id="PF09924"/>
    </source>
</evidence>
<keyword evidence="5 6" id="KW-0472">Membrane</keyword>